<sequence>MVACQENNQNSISWANRALIKHLVHNIHTCMSKIYSIHDISPIFMFYNKIFIRTTYKNTEINLDNLSKSLKAIYCLNNEGIINYANKIDVSIMSKNILDWDGIDPLGVYVEIHIPNDEISSVLEKFPDIKFMSYDDNSACIFQRYELLIANNIGITKVKAAIINDYLDNLAYINTVNIERLDTIGSLLGSFINHFYEYFNNMIINIAELGNCYVDYVDNGHIGMTINNELAYKVIELNETLSSEIFVFKMNTCKIIKIDTSNLPDIKSNTKASSVFFSKMIRTIAICAQNLEHFEINYINEMDHILYLDNDTLKDMNIIFSRCKVILIRSKFDFGFNFWGINLSSFPKLVRFEFDNINDIKKIRINSTNTNVKHISLSNNVIPFDWHSELSILELHSMTISKDTIRMLPYTLHKINLMVQITSNLLFDISKFPCLCDLTLIAYSKTNHIINMFCSSENRQLKHLKFNDKVIMGIIDVPNLKQIAMDVNTITQETIDNIPFNIEDLSIQGNVSGKPIIDVTKFPHLGLLHLMNNIDKKFTLIGKLIHTVIGIFLVL</sequence>
<name>A0A6C0M0L4_9ZZZZ</name>
<dbReference type="AlphaFoldDB" id="A0A6C0M0L4"/>
<proteinExistence type="predicted"/>
<dbReference type="EMBL" id="MN740613">
    <property type="protein sequence ID" value="QHU35838.1"/>
    <property type="molecule type" value="Genomic_DNA"/>
</dbReference>
<organism evidence="1">
    <name type="scientific">viral metagenome</name>
    <dbReference type="NCBI Taxonomy" id="1070528"/>
    <lineage>
        <taxon>unclassified sequences</taxon>
        <taxon>metagenomes</taxon>
        <taxon>organismal metagenomes</taxon>
    </lineage>
</organism>
<accession>A0A6C0M0L4</accession>
<reference evidence="1" key="1">
    <citation type="journal article" date="2020" name="Nature">
        <title>Giant virus diversity and host interactions through global metagenomics.</title>
        <authorList>
            <person name="Schulz F."/>
            <person name="Roux S."/>
            <person name="Paez-Espino D."/>
            <person name="Jungbluth S."/>
            <person name="Walsh D.A."/>
            <person name="Denef V.J."/>
            <person name="McMahon K.D."/>
            <person name="Konstantinidis K.T."/>
            <person name="Eloe-Fadrosh E.A."/>
            <person name="Kyrpides N.C."/>
            <person name="Woyke T."/>
        </authorList>
    </citation>
    <scope>NUCLEOTIDE SEQUENCE</scope>
    <source>
        <strain evidence="1">GVMAG-S-1035085-51</strain>
    </source>
</reference>
<evidence type="ECO:0000313" key="1">
    <source>
        <dbReference type="EMBL" id="QHU35838.1"/>
    </source>
</evidence>
<protein>
    <submittedName>
        <fullName evidence="1">Uncharacterized protein</fullName>
    </submittedName>
</protein>